<evidence type="ECO:0000313" key="10">
    <source>
        <dbReference type="Proteomes" id="UP000677537"/>
    </source>
</evidence>
<feature type="transmembrane region" description="Helical" evidence="7">
    <location>
        <begin position="217"/>
        <end position="236"/>
    </location>
</feature>
<keyword evidence="5 7" id="KW-1133">Transmembrane helix</keyword>
<feature type="transmembrane region" description="Helical" evidence="7">
    <location>
        <begin position="343"/>
        <end position="365"/>
    </location>
</feature>
<feature type="transmembrane region" description="Helical" evidence="7">
    <location>
        <begin position="436"/>
        <end position="456"/>
    </location>
</feature>
<dbReference type="Pfam" id="PF00083">
    <property type="entry name" value="Sugar_tr"/>
    <property type="match status" value="1"/>
</dbReference>
<organism evidence="9 10">
    <name type="scientific">Roseomonas indoligenes</name>
    <dbReference type="NCBI Taxonomy" id="2820811"/>
    <lineage>
        <taxon>Bacteria</taxon>
        <taxon>Pseudomonadati</taxon>
        <taxon>Pseudomonadota</taxon>
        <taxon>Alphaproteobacteria</taxon>
        <taxon>Acetobacterales</taxon>
        <taxon>Roseomonadaceae</taxon>
        <taxon>Roseomonas</taxon>
    </lineage>
</organism>
<dbReference type="EMBL" id="JAGIZA010000005">
    <property type="protein sequence ID" value="MBP0493319.1"/>
    <property type="molecule type" value="Genomic_DNA"/>
</dbReference>
<dbReference type="Gene3D" id="1.20.1250.20">
    <property type="entry name" value="MFS general substrate transporter like domains"/>
    <property type="match status" value="1"/>
</dbReference>
<reference evidence="9" key="1">
    <citation type="submission" date="2021-03" db="EMBL/GenBank/DDBJ databases">
        <authorList>
            <person name="So Y."/>
        </authorList>
    </citation>
    <scope>NUCLEOTIDE SEQUENCE</scope>
    <source>
        <strain evidence="9">SG15</strain>
    </source>
</reference>
<evidence type="ECO:0000313" key="9">
    <source>
        <dbReference type="EMBL" id="MBP0493319.1"/>
    </source>
</evidence>
<dbReference type="RefSeq" id="WP_209373507.1">
    <property type="nucleotide sequence ID" value="NZ_JAGIZA010000005.1"/>
</dbReference>
<feature type="transmembrane region" description="Helical" evidence="7">
    <location>
        <begin position="127"/>
        <end position="146"/>
    </location>
</feature>
<feature type="transmembrane region" description="Helical" evidence="7">
    <location>
        <begin position="403"/>
        <end position="424"/>
    </location>
</feature>
<dbReference type="GO" id="GO:0016020">
    <property type="term" value="C:membrane"/>
    <property type="evidence" value="ECO:0007669"/>
    <property type="project" value="UniProtKB-SubCell"/>
</dbReference>
<keyword evidence="3" id="KW-0813">Transport</keyword>
<evidence type="ECO:0000256" key="5">
    <source>
        <dbReference type="ARBA" id="ARBA00022989"/>
    </source>
</evidence>
<keyword evidence="6 7" id="KW-0472">Membrane</keyword>
<keyword evidence="4 7" id="KW-0812">Transmembrane</keyword>
<protein>
    <submittedName>
        <fullName evidence="9">MFS transporter</fullName>
    </submittedName>
</protein>
<sequence length="510" mass="55425">MRRRAQRAEAPARGFVTFRPVGGSEPGIPGEETLAADRFTTDLPHRLDRLPWSRFHWLVVVALGVTWVLDGLEVTLVGSLAGAIKDSPRLRLTETQVGLTASAYLLGAVCGALFFGWLTDRVGRKKLFTLTVLVYLLATIATGLSWDVWSFALFRFLTGAGIGGEYAAVNSAIQELIPARRRGTTDLAVNGTFWGGAAMGAAASLVLLDPQVIDPELGWRLAFGVGGALSLSVLLLRRYIPESPRWLMTHGRREEADAIVRDIEEWVAREKGPLPPVVGKPITIDPRSHTTLGEVARTMFRTYPERATLGVVLMACQAFCYNAVFFTYALVLTRFYGIESQHIGWYMLPFALGNLMGPLLLGHFFDTVGRRVMITGTYALAGLLMAATGFAFAQGWLSAWEQTLAWTVIFFFASAAASAAYLTVGESFPLEMRAMGIALFYAFGTLVGGVVGPALFGWLIEGGQRVDIMWGYLLGAALMLVAAGTEWKLGFAAEGRSLEEVARPLSQAAE</sequence>
<dbReference type="InterPro" id="IPR005828">
    <property type="entry name" value="MFS_sugar_transport-like"/>
</dbReference>
<evidence type="ECO:0000256" key="1">
    <source>
        <dbReference type="ARBA" id="ARBA00004141"/>
    </source>
</evidence>
<keyword evidence="10" id="KW-1185">Reference proteome</keyword>
<evidence type="ECO:0000256" key="4">
    <source>
        <dbReference type="ARBA" id="ARBA00022692"/>
    </source>
</evidence>
<feature type="transmembrane region" description="Helical" evidence="7">
    <location>
        <begin position="96"/>
        <end position="115"/>
    </location>
</feature>
<evidence type="ECO:0000256" key="3">
    <source>
        <dbReference type="ARBA" id="ARBA00022448"/>
    </source>
</evidence>
<feature type="transmembrane region" description="Helical" evidence="7">
    <location>
        <begin position="55"/>
        <end position="84"/>
    </location>
</feature>
<dbReference type="Proteomes" id="UP000677537">
    <property type="component" value="Unassembled WGS sequence"/>
</dbReference>
<dbReference type="SUPFAM" id="SSF103473">
    <property type="entry name" value="MFS general substrate transporter"/>
    <property type="match status" value="1"/>
</dbReference>
<comment type="caution">
    <text evidence="9">The sequence shown here is derived from an EMBL/GenBank/DDBJ whole genome shotgun (WGS) entry which is preliminary data.</text>
</comment>
<evidence type="ECO:0000256" key="2">
    <source>
        <dbReference type="ARBA" id="ARBA00010992"/>
    </source>
</evidence>
<evidence type="ECO:0000259" key="8">
    <source>
        <dbReference type="PROSITE" id="PS50850"/>
    </source>
</evidence>
<proteinExistence type="inferred from homology"/>
<evidence type="ECO:0000256" key="7">
    <source>
        <dbReference type="SAM" id="Phobius"/>
    </source>
</evidence>
<dbReference type="PANTHER" id="PTHR23511">
    <property type="entry name" value="SYNAPTIC VESICLE GLYCOPROTEIN 2"/>
    <property type="match status" value="1"/>
</dbReference>
<feature type="transmembrane region" description="Helical" evidence="7">
    <location>
        <begin position="152"/>
        <end position="173"/>
    </location>
</feature>
<feature type="domain" description="Major facilitator superfamily (MFS) profile" evidence="8">
    <location>
        <begin position="59"/>
        <end position="494"/>
    </location>
</feature>
<feature type="transmembrane region" description="Helical" evidence="7">
    <location>
        <begin position="377"/>
        <end position="397"/>
    </location>
</feature>
<dbReference type="GO" id="GO:0022857">
    <property type="term" value="F:transmembrane transporter activity"/>
    <property type="evidence" value="ECO:0007669"/>
    <property type="project" value="InterPro"/>
</dbReference>
<dbReference type="InterPro" id="IPR036259">
    <property type="entry name" value="MFS_trans_sf"/>
</dbReference>
<dbReference type="InterPro" id="IPR020846">
    <property type="entry name" value="MFS_dom"/>
</dbReference>
<dbReference type="AlphaFoldDB" id="A0A940S5S7"/>
<dbReference type="PROSITE" id="PS50850">
    <property type="entry name" value="MFS"/>
    <property type="match status" value="1"/>
</dbReference>
<comment type="subcellular location">
    <subcellularLocation>
        <location evidence="1">Membrane</location>
        <topology evidence="1">Multi-pass membrane protein</topology>
    </subcellularLocation>
</comment>
<name>A0A940S5S7_9PROT</name>
<accession>A0A940S5S7</accession>
<comment type="similarity">
    <text evidence="2">Belongs to the major facilitator superfamily. Sugar transporter (TC 2.A.1.1) family.</text>
</comment>
<gene>
    <name evidence="9" type="ORF">J5Y10_11080</name>
</gene>
<dbReference type="CDD" id="cd17316">
    <property type="entry name" value="MFS_SV2_like"/>
    <property type="match status" value="1"/>
</dbReference>
<feature type="transmembrane region" description="Helical" evidence="7">
    <location>
        <begin position="307"/>
        <end position="331"/>
    </location>
</feature>
<evidence type="ECO:0000256" key="6">
    <source>
        <dbReference type="ARBA" id="ARBA00023136"/>
    </source>
</evidence>
<feature type="transmembrane region" description="Helical" evidence="7">
    <location>
        <begin position="468"/>
        <end position="487"/>
    </location>
</feature>
<feature type="transmembrane region" description="Helical" evidence="7">
    <location>
        <begin position="185"/>
        <end position="205"/>
    </location>
</feature>